<sequence length="437" mass="49799">MLCEGISWAVMLTFHSKSHPESAEIKLDNTQHKVQFRPRMTEYELWEWREVSKFRFFWIRVQQVPIGVLPLLPGVIQDAYGSEIIKEYPVFKDKLNQDLLNVRFDLESAARLRYKKFLAIDLGYDGLVELEVVIADTPWCPRCRKHFHSEGDEECSARGKKSYADALQVDGNVKGPGEKSTQVEKNKDHGKKGEDKTEDPVKEKEKEIEKEKEKEEEEGKEKEKEKEKDKEKEKGDVEDDGGKKGANSKSDNEKAREEVRGGAEVSPGKGLREEVRKERGKSVESGRKKKGKGKGKKGKRRPREQVGGDPSKDDQPMDILSSENESIDRAVEDNDGEVRRKEEKEVMDEDHIPLPREKRKRSDPDREDVEEQDPELYARGKELVLHTGDQLGGLARSPSSDPPEEGARGATSFRGQSQTTIHLSMLSWWNDAVPHLG</sequence>
<gene>
    <name evidence="2" type="ORF">CBR_g38000</name>
</gene>
<feature type="region of interest" description="Disordered" evidence="1">
    <location>
        <begin position="169"/>
        <end position="416"/>
    </location>
</feature>
<organism evidence="2 3">
    <name type="scientific">Chara braunii</name>
    <name type="common">Braun's stonewort</name>
    <dbReference type="NCBI Taxonomy" id="69332"/>
    <lineage>
        <taxon>Eukaryota</taxon>
        <taxon>Viridiplantae</taxon>
        <taxon>Streptophyta</taxon>
        <taxon>Charophyceae</taxon>
        <taxon>Charales</taxon>
        <taxon>Characeae</taxon>
        <taxon>Chara</taxon>
    </lineage>
</organism>
<evidence type="ECO:0000313" key="2">
    <source>
        <dbReference type="EMBL" id="GBG84125.1"/>
    </source>
</evidence>
<feature type="compositionally biased region" description="Basic and acidic residues" evidence="1">
    <location>
        <begin position="250"/>
        <end position="261"/>
    </location>
</feature>
<feature type="compositionally biased region" description="Basic and acidic residues" evidence="1">
    <location>
        <begin position="326"/>
        <end position="364"/>
    </location>
</feature>
<dbReference type="EMBL" id="BFEA01000464">
    <property type="protein sequence ID" value="GBG84125.1"/>
    <property type="molecule type" value="Genomic_DNA"/>
</dbReference>
<dbReference type="Gramene" id="GBG84125">
    <property type="protein sequence ID" value="GBG84125"/>
    <property type="gene ID" value="CBR_g38000"/>
</dbReference>
<reference evidence="2 3" key="1">
    <citation type="journal article" date="2018" name="Cell">
        <title>The Chara Genome: Secondary Complexity and Implications for Plant Terrestrialization.</title>
        <authorList>
            <person name="Nishiyama T."/>
            <person name="Sakayama H."/>
            <person name="Vries J.D."/>
            <person name="Buschmann H."/>
            <person name="Saint-Marcoux D."/>
            <person name="Ullrich K.K."/>
            <person name="Haas F.B."/>
            <person name="Vanderstraeten L."/>
            <person name="Becker D."/>
            <person name="Lang D."/>
            <person name="Vosolsobe S."/>
            <person name="Rombauts S."/>
            <person name="Wilhelmsson P.K.I."/>
            <person name="Janitza P."/>
            <person name="Kern R."/>
            <person name="Heyl A."/>
            <person name="Rumpler F."/>
            <person name="Villalobos L.I.A.C."/>
            <person name="Clay J.M."/>
            <person name="Skokan R."/>
            <person name="Toyoda A."/>
            <person name="Suzuki Y."/>
            <person name="Kagoshima H."/>
            <person name="Schijlen E."/>
            <person name="Tajeshwar N."/>
            <person name="Catarino B."/>
            <person name="Hetherington A.J."/>
            <person name="Saltykova A."/>
            <person name="Bonnot C."/>
            <person name="Breuninger H."/>
            <person name="Symeonidi A."/>
            <person name="Radhakrishnan G.V."/>
            <person name="Van Nieuwerburgh F."/>
            <person name="Deforce D."/>
            <person name="Chang C."/>
            <person name="Karol K.G."/>
            <person name="Hedrich R."/>
            <person name="Ulvskov P."/>
            <person name="Glockner G."/>
            <person name="Delwiche C.F."/>
            <person name="Petrasek J."/>
            <person name="Van de Peer Y."/>
            <person name="Friml J."/>
            <person name="Beilby M."/>
            <person name="Dolan L."/>
            <person name="Kohara Y."/>
            <person name="Sugano S."/>
            <person name="Fujiyama A."/>
            <person name="Delaux P.-M."/>
            <person name="Quint M."/>
            <person name="TheiBen G."/>
            <person name="Hagemann M."/>
            <person name="Harholt J."/>
            <person name="Dunand C."/>
            <person name="Zachgo S."/>
            <person name="Langdale J."/>
            <person name="Maumus F."/>
            <person name="Straeten D.V.D."/>
            <person name="Gould S.B."/>
            <person name="Rensing S.A."/>
        </authorList>
    </citation>
    <scope>NUCLEOTIDE SEQUENCE [LARGE SCALE GENOMIC DNA]</scope>
    <source>
        <strain evidence="2 3">S276</strain>
    </source>
</reference>
<keyword evidence="3" id="KW-1185">Reference proteome</keyword>
<accession>A0A388LPH0</accession>
<comment type="caution">
    <text evidence="2">The sequence shown here is derived from an EMBL/GenBank/DDBJ whole genome shotgun (WGS) entry which is preliminary data.</text>
</comment>
<feature type="compositionally biased region" description="Basic and acidic residues" evidence="1">
    <location>
        <begin position="181"/>
        <end position="243"/>
    </location>
</feature>
<feature type="compositionally biased region" description="Basic residues" evidence="1">
    <location>
        <begin position="287"/>
        <end position="302"/>
    </location>
</feature>
<evidence type="ECO:0000256" key="1">
    <source>
        <dbReference type="SAM" id="MobiDB-lite"/>
    </source>
</evidence>
<feature type="compositionally biased region" description="Acidic residues" evidence="1">
    <location>
        <begin position="365"/>
        <end position="374"/>
    </location>
</feature>
<feature type="compositionally biased region" description="Basic and acidic residues" evidence="1">
    <location>
        <begin position="270"/>
        <end position="286"/>
    </location>
</feature>
<dbReference type="AlphaFoldDB" id="A0A388LPH0"/>
<protein>
    <submittedName>
        <fullName evidence="2">Uncharacterized protein</fullName>
    </submittedName>
</protein>
<proteinExistence type="predicted"/>
<evidence type="ECO:0000313" key="3">
    <source>
        <dbReference type="Proteomes" id="UP000265515"/>
    </source>
</evidence>
<name>A0A388LPH0_CHABU</name>
<dbReference type="Proteomes" id="UP000265515">
    <property type="component" value="Unassembled WGS sequence"/>
</dbReference>
<feature type="compositionally biased region" description="Basic and acidic residues" evidence="1">
    <location>
        <begin position="303"/>
        <end position="315"/>
    </location>
</feature>